<name>A0A0F9LJF7_9ZZZZ</name>
<gene>
    <name evidence="1" type="ORF">LCGC14_1269740</name>
</gene>
<dbReference type="EMBL" id="LAZR01007111">
    <property type="protein sequence ID" value="KKM87356.1"/>
    <property type="molecule type" value="Genomic_DNA"/>
</dbReference>
<dbReference type="AlphaFoldDB" id="A0A0F9LJF7"/>
<evidence type="ECO:0000313" key="1">
    <source>
        <dbReference type="EMBL" id="KKM87356.1"/>
    </source>
</evidence>
<comment type="caution">
    <text evidence="1">The sequence shown here is derived from an EMBL/GenBank/DDBJ whole genome shotgun (WGS) entry which is preliminary data.</text>
</comment>
<accession>A0A0F9LJF7</accession>
<sequence length="877" mass="93543">MAEERPYVQYPFRSPRMDQSVPPNQVRVGSCGRLAGVDGRFNGGIRKYYGNRKVLDIDDVAGMGAIDTYDGPSYFKSVTFQKRNTSTVYRGFVIRWDSQDDNANEQVDLIYTNDNGSTWNTLAIWAVGNSITSSLEMTCAVDAGYLLIAVDGKATRTVVWNGATLVAVDSGPGAFDVELGAQTLSSASVDTSYQLNGAGTFQVAFRFYDSVRGIYSALSESVTIHLDLIQTTKALGTVSFSAAGGDSGLMIAGDIVTINGRTYEYIDAGSDVTIPVAAGATIAQHAQVLADTINGDASAEVTATAQATSVLLESILRGTAGNAYTLAKTETGGNTNDLGVSGATLSSGGQVTTVAEPQCKAVIDFPDNASVVSGKTYTDFDDLFDTVDVFRTINLGNSVTSQGAIFYLEQTIAKSGNWATSGAWDSLQVSVGTVVDEALPFLTMYDPEKDIVSSPPQSGTIGRYEGQTYMAQAASVDGGYDTLFSSSEHASPEYFSTYNRRKGDPDDGRPLQFIPAGDSMFQLSYNAVVHIFKSGKLKPILINRLHRKRGLVGKDVAHSSGNSIFMISGLGITILNASDGSMGTISSADRVIFDDWKNDLAEVKSCNDALMNASFWLNATREEMLVVWHSTQTSSMLDGANFVDMSSGPDITGGKNDRAYFITKQGLIVSPDAVKTGSGTMFDISDSYTINGTATATGATLTNSNATLHADMVGAKLYVATGENAGLGRTVAIINDSTKVVTFESAFPYDIATGDTYSVSPVPFTVRAWPLQDERISRFNRWITEGVSVKASRLEGFTGNPNNKWRIGAYRNGGSSLEATTAYMDVSANPPDSAEGLNIDGIDIEPYFEQLAAGVSFELMDAEISIVLTDSRQVSDS</sequence>
<organism evidence="1">
    <name type="scientific">marine sediment metagenome</name>
    <dbReference type="NCBI Taxonomy" id="412755"/>
    <lineage>
        <taxon>unclassified sequences</taxon>
        <taxon>metagenomes</taxon>
        <taxon>ecological metagenomes</taxon>
    </lineage>
</organism>
<reference evidence="1" key="1">
    <citation type="journal article" date="2015" name="Nature">
        <title>Complex archaea that bridge the gap between prokaryotes and eukaryotes.</title>
        <authorList>
            <person name="Spang A."/>
            <person name="Saw J.H."/>
            <person name="Jorgensen S.L."/>
            <person name="Zaremba-Niedzwiedzka K."/>
            <person name="Martijn J."/>
            <person name="Lind A.E."/>
            <person name="van Eijk R."/>
            <person name="Schleper C."/>
            <person name="Guy L."/>
            <person name="Ettema T.J."/>
        </authorList>
    </citation>
    <scope>NUCLEOTIDE SEQUENCE</scope>
</reference>
<proteinExistence type="predicted"/>
<protein>
    <submittedName>
        <fullName evidence="1">Uncharacterized protein</fullName>
    </submittedName>
</protein>